<dbReference type="STRING" id="1810919.A0A3D8S5Y2"/>
<feature type="region of interest" description="Disordered" evidence="1">
    <location>
        <begin position="1"/>
        <end position="42"/>
    </location>
</feature>
<organism evidence="2 3">
    <name type="scientific">Aspergillus mulundensis</name>
    <dbReference type="NCBI Taxonomy" id="1810919"/>
    <lineage>
        <taxon>Eukaryota</taxon>
        <taxon>Fungi</taxon>
        <taxon>Dikarya</taxon>
        <taxon>Ascomycota</taxon>
        <taxon>Pezizomycotina</taxon>
        <taxon>Eurotiomycetes</taxon>
        <taxon>Eurotiomycetidae</taxon>
        <taxon>Eurotiales</taxon>
        <taxon>Aspergillaceae</taxon>
        <taxon>Aspergillus</taxon>
        <taxon>Aspergillus subgen. Nidulantes</taxon>
    </lineage>
</organism>
<evidence type="ECO:0000256" key="1">
    <source>
        <dbReference type="SAM" id="MobiDB-lite"/>
    </source>
</evidence>
<dbReference type="AlphaFoldDB" id="A0A3D8S5Y2"/>
<protein>
    <submittedName>
        <fullName evidence="2">Uncharacterized protein</fullName>
    </submittedName>
</protein>
<evidence type="ECO:0000313" key="2">
    <source>
        <dbReference type="EMBL" id="RDW81666.1"/>
    </source>
</evidence>
<dbReference type="EMBL" id="PVWQ01000005">
    <property type="protein sequence ID" value="RDW81666.1"/>
    <property type="molecule type" value="Genomic_DNA"/>
</dbReference>
<keyword evidence="3" id="KW-1185">Reference proteome</keyword>
<name>A0A3D8S5Y2_9EURO</name>
<dbReference type="GeneID" id="38115593"/>
<dbReference type="RefSeq" id="XP_026604719.1">
    <property type="nucleotide sequence ID" value="XM_026747239.1"/>
</dbReference>
<reference evidence="2 3" key="1">
    <citation type="journal article" date="2018" name="IMA Fungus">
        <title>IMA Genome-F 9: Draft genome sequence of Annulohypoxylon stygium, Aspergillus mulundensis, Berkeleyomyces basicola (syn. Thielaviopsis basicola), Ceratocystis smalleyi, two Cercospora beticola strains, Coleophoma cylindrospora, Fusarium fracticaudum, Phialophora cf. hyalina, and Morchella septimelata.</title>
        <authorList>
            <person name="Wingfield B.D."/>
            <person name="Bills G.F."/>
            <person name="Dong Y."/>
            <person name="Huang W."/>
            <person name="Nel W.J."/>
            <person name="Swalarsk-Parry B.S."/>
            <person name="Vaghefi N."/>
            <person name="Wilken P.M."/>
            <person name="An Z."/>
            <person name="de Beer Z.W."/>
            <person name="De Vos L."/>
            <person name="Chen L."/>
            <person name="Duong T.A."/>
            <person name="Gao Y."/>
            <person name="Hammerbacher A."/>
            <person name="Kikkert J.R."/>
            <person name="Li Y."/>
            <person name="Li H."/>
            <person name="Li K."/>
            <person name="Li Q."/>
            <person name="Liu X."/>
            <person name="Ma X."/>
            <person name="Naidoo K."/>
            <person name="Pethybridge S.J."/>
            <person name="Sun J."/>
            <person name="Steenkamp E.T."/>
            <person name="van der Nest M.A."/>
            <person name="van Wyk S."/>
            <person name="Wingfield M.J."/>
            <person name="Xiong C."/>
            <person name="Yue Q."/>
            <person name="Zhang X."/>
        </authorList>
    </citation>
    <scope>NUCLEOTIDE SEQUENCE [LARGE SCALE GENOMIC DNA]</scope>
    <source>
        <strain evidence="2 3">DSM 5745</strain>
    </source>
</reference>
<comment type="caution">
    <text evidence="2">The sequence shown here is derived from an EMBL/GenBank/DDBJ whole genome shotgun (WGS) entry which is preliminary data.</text>
</comment>
<dbReference type="Proteomes" id="UP000256690">
    <property type="component" value="Unassembled WGS sequence"/>
</dbReference>
<dbReference type="OrthoDB" id="4192742at2759"/>
<feature type="compositionally biased region" description="Polar residues" evidence="1">
    <location>
        <begin position="1"/>
        <end position="10"/>
    </location>
</feature>
<accession>A0A3D8S5Y2</accession>
<proteinExistence type="predicted"/>
<gene>
    <name evidence="2" type="ORF">DSM5745_05223</name>
</gene>
<evidence type="ECO:0000313" key="3">
    <source>
        <dbReference type="Proteomes" id="UP000256690"/>
    </source>
</evidence>
<sequence>MREEASTSVQEPGEPSSEAGVGAERERSETTSTNGSQPRYYRSLDIGVRQGPDAEPEAPTLIADTLDGPEPLEMARLEALQTLDACRHVITSLELTRLRKSRSGLYNWMAFWERLYKRSFASMLSARVMDALVKVDVLFRTVAYDLHQLAQKTELAIVSASSEKEIIHVLQRMEDEVNARRRRRRRKAKRILEKMRVNIEAIPVKVSDELCDDMKRGVFALDVYCDYHPGDESAERAERMWSQHFISQPIGLVAVSPFLYRQWRETMLVDIPPLPLTAYHSNTPRPQCPQRSVSRAWTDEVNAEDSGWPLRPASA</sequence>